<accession>A0A2J9PKK1</accession>
<dbReference type="AlphaFoldDB" id="A0A2J9PKK1"/>
<dbReference type="EMBL" id="NBTM02000001">
    <property type="protein sequence ID" value="PNL90862.1"/>
    <property type="molecule type" value="Genomic_DNA"/>
</dbReference>
<dbReference type="RefSeq" id="WP_083067638.1">
    <property type="nucleotide sequence ID" value="NZ_NBTM02000001.1"/>
</dbReference>
<protein>
    <submittedName>
        <fullName evidence="1">Uncharacterized protein</fullName>
    </submittedName>
</protein>
<sequence length="107" mass="12540">MTAENNLMEFEEHALGAMQKISEVSKSMKQLKEIDAQNRKYIEELMEEYDIKSIDNDFVKITYVEPTEATSVDIKLLEKKEPELHQELLEDYPKVTKRKGYARITAK</sequence>
<evidence type="ECO:0000313" key="1">
    <source>
        <dbReference type="EMBL" id="PNL90862.1"/>
    </source>
</evidence>
<dbReference type="Proteomes" id="UP000192813">
    <property type="component" value="Unassembled WGS sequence"/>
</dbReference>
<organism evidence="1 2">
    <name type="scientific">Aerococcus viridans</name>
    <dbReference type="NCBI Taxonomy" id="1377"/>
    <lineage>
        <taxon>Bacteria</taxon>
        <taxon>Bacillati</taxon>
        <taxon>Bacillota</taxon>
        <taxon>Bacilli</taxon>
        <taxon>Lactobacillales</taxon>
        <taxon>Aerococcaceae</taxon>
        <taxon>Aerococcus</taxon>
    </lineage>
</organism>
<proteinExistence type="predicted"/>
<gene>
    <name evidence="1" type="ORF">A6J77_000700</name>
</gene>
<comment type="caution">
    <text evidence="1">The sequence shown here is derived from an EMBL/GenBank/DDBJ whole genome shotgun (WGS) entry which is preliminary data.</text>
</comment>
<evidence type="ECO:0000313" key="2">
    <source>
        <dbReference type="Proteomes" id="UP000192813"/>
    </source>
</evidence>
<reference evidence="2" key="1">
    <citation type="submission" date="2017-12" db="EMBL/GenBank/DDBJ databases">
        <title>FDA dAtabase for Regulatory Grade micrObial Sequences (FDA-ARGOS): Supporting development and validation of Infectious Disease Dx tests.</title>
        <authorList>
            <person name="Hoffmann M."/>
            <person name="Allard M."/>
            <person name="Evans P."/>
            <person name="Brown E."/>
            <person name="Tallon L."/>
            <person name="Sadzewicz L."/>
            <person name="Sengamalay N."/>
            <person name="Ott S."/>
            <person name="Godinez A."/>
            <person name="Nagaraj S."/>
            <person name="Vavikolanu K."/>
            <person name="Aluvathingal J."/>
            <person name="Nadendla S."/>
            <person name="Sichtig H."/>
        </authorList>
    </citation>
    <scope>NUCLEOTIDE SEQUENCE [LARGE SCALE GENOMIC DNA]</scope>
    <source>
        <strain evidence="2">FDAARGOS_249</strain>
    </source>
</reference>
<name>A0A2J9PKK1_9LACT</name>